<protein>
    <recommendedName>
        <fullName evidence="3">YncE family protein</fullName>
    </recommendedName>
</protein>
<dbReference type="Gene3D" id="2.130.10.10">
    <property type="entry name" value="YVTN repeat-like/Quinoprotein amine dehydrogenase"/>
    <property type="match status" value="1"/>
</dbReference>
<name>A0A7C3C4J2_9PROT</name>
<feature type="chain" id="PRO_5027743790" description="YncE family protein" evidence="1">
    <location>
        <begin position="21"/>
        <end position="324"/>
    </location>
</feature>
<gene>
    <name evidence="2" type="ORF">ENJ46_04595</name>
</gene>
<evidence type="ECO:0008006" key="3">
    <source>
        <dbReference type="Google" id="ProtNLM"/>
    </source>
</evidence>
<dbReference type="InterPro" id="IPR051200">
    <property type="entry name" value="Host-pathogen_enzymatic-act"/>
</dbReference>
<feature type="signal peptide" evidence="1">
    <location>
        <begin position="1"/>
        <end position="20"/>
    </location>
</feature>
<keyword evidence="1" id="KW-0732">Signal</keyword>
<dbReference type="InterPro" id="IPR011048">
    <property type="entry name" value="Haem_d1_sf"/>
</dbReference>
<dbReference type="SUPFAM" id="SSF51004">
    <property type="entry name" value="C-terminal (heme d1) domain of cytochrome cd1-nitrite reductase"/>
    <property type="match status" value="1"/>
</dbReference>
<organism evidence="2">
    <name type="scientific">Hellea balneolensis</name>
    <dbReference type="NCBI Taxonomy" id="287478"/>
    <lineage>
        <taxon>Bacteria</taxon>
        <taxon>Pseudomonadati</taxon>
        <taxon>Pseudomonadota</taxon>
        <taxon>Alphaproteobacteria</taxon>
        <taxon>Maricaulales</taxon>
        <taxon>Robiginitomaculaceae</taxon>
        <taxon>Hellea</taxon>
    </lineage>
</organism>
<evidence type="ECO:0000256" key="1">
    <source>
        <dbReference type="SAM" id="SignalP"/>
    </source>
</evidence>
<sequence>MRILVFGLLAFLIGAVAANAQDAKTKAVIDQFTVSSPIKIGDAPHGMWKSGQTLVIAVAGEDRLARLDLTSLGGNPKFLPSIAVENVPLDVRPALNGGYWAAQFMGTTLVRVNEDGKVLQSIETGKSPSLFSNKKGLGKWSIVSEFADQLTLFNAQNGTDVQTIKTGKRPYPASVMADGAIAFIPLRGENAVQVYDLVHNRELAHIGNCAEPEGGDLSADEKWYLAACNDVVLWINTKDYQDTYRTPGIGPRPFAVLTGNGGRFAYVNNAGGDTVSVIDMNSKAVIGTLTTGQQPIVMRAFDGKVYVTNEVAGTLNIITPPVLP</sequence>
<dbReference type="SUPFAM" id="SSF63829">
    <property type="entry name" value="Calcium-dependent phosphotriesterase"/>
    <property type="match status" value="1"/>
</dbReference>
<reference evidence="2" key="1">
    <citation type="journal article" date="2020" name="mSystems">
        <title>Genome- and Community-Level Interaction Insights into Carbon Utilization and Element Cycling Functions of Hydrothermarchaeota in Hydrothermal Sediment.</title>
        <authorList>
            <person name="Zhou Z."/>
            <person name="Liu Y."/>
            <person name="Xu W."/>
            <person name="Pan J."/>
            <person name="Luo Z.H."/>
            <person name="Li M."/>
        </authorList>
    </citation>
    <scope>NUCLEOTIDE SEQUENCE [LARGE SCALE GENOMIC DNA]</scope>
    <source>
        <strain evidence="2">HyVt-489</strain>
    </source>
</reference>
<dbReference type="EMBL" id="DRMN01000303">
    <property type="protein sequence ID" value="HFB55184.1"/>
    <property type="molecule type" value="Genomic_DNA"/>
</dbReference>
<comment type="caution">
    <text evidence="2">The sequence shown here is derived from an EMBL/GenBank/DDBJ whole genome shotgun (WGS) entry which is preliminary data.</text>
</comment>
<proteinExistence type="predicted"/>
<accession>A0A7C3C4J2</accession>
<dbReference type="InterPro" id="IPR015943">
    <property type="entry name" value="WD40/YVTN_repeat-like_dom_sf"/>
</dbReference>
<dbReference type="Proteomes" id="UP000886042">
    <property type="component" value="Unassembled WGS sequence"/>
</dbReference>
<dbReference type="PANTHER" id="PTHR47197">
    <property type="entry name" value="PROTEIN NIRF"/>
    <property type="match status" value="1"/>
</dbReference>
<dbReference type="AlphaFoldDB" id="A0A7C3C4J2"/>
<evidence type="ECO:0000313" key="2">
    <source>
        <dbReference type="EMBL" id="HFB55184.1"/>
    </source>
</evidence>
<dbReference type="PANTHER" id="PTHR47197:SF3">
    <property type="entry name" value="DIHYDRO-HEME D1 DEHYDROGENASE"/>
    <property type="match status" value="1"/>
</dbReference>